<reference evidence="2" key="2">
    <citation type="submission" date="2023-07" db="EMBL/GenBank/DDBJ databases">
        <authorList>
            <person name="Shen H."/>
        </authorList>
    </citation>
    <scope>NUCLEOTIDE SEQUENCE</scope>
    <source>
        <strain evidence="2">TNR-22</strain>
    </source>
</reference>
<reference evidence="2" key="1">
    <citation type="journal article" date="2015" name="Int. J. Syst. Evol. Microbiol.">
        <title>Rhizobium alvei sp. nov., isolated from a freshwater river.</title>
        <authorList>
            <person name="Sheu S.Y."/>
            <person name="Huang H.W."/>
            <person name="Young C.C."/>
            <person name="Chen W.M."/>
        </authorList>
    </citation>
    <scope>NUCLEOTIDE SEQUENCE</scope>
    <source>
        <strain evidence="2">TNR-22</strain>
    </source>
</reference>
<dbReference type="SUPFAM" id="SSF160935">
    <property type="entry name" value="VPA0735-like"/>
    <property type="match status" value="1"/>
</dbReference>
<organism evidence="2 3">
    <name type="scientific">Rhizobium alvei</name>
    <dbReference type="NCBI Taxonomy" id="1132659"/>
    <lineage>
        <taxon>Bacteria</taxon>
        <taxon>Pseudomonadati</taxon>
        <taxon>Pseudomonadota</taxon>
        <taxon>Alphaproteobacteria</taxon>
        <taxon>Hyphomicrobiales</taxon>
        <taxon>Rhizobiaceae</taxon>
        <taxon>Rhizobium/Agrobacterium group</taxon>
        <taxon>Rhizobium</taxon>
    </lineage>
</organism>
<dbReference type="Proteomes" id="UP001174932">
    <property type="component" value="Unassembled WGS sequence"/>
</dbReference>
<proteinExistence type="predicted"/>
<dbReference type="Pfam" id="PF06742">
    <property type="entry name" value="DUF1214"/>
    <property type="match status" value="1"/>
</dbReference>
<protein>
    <submittedName>
        <fullName evidence="2">DUF1214 domain-containing protein</fullName>
    </submittedName>
</protein>
<dbReference type="EMBL" id="JAUOZU010000002">
    <property type="protein sequence ID" value="MDO6963010.1"/>
    <property type="molecule type" value="Genomic_DNA"/>
</dbReference>
<evidence type="ECO:0000259" key="1">
    <source>
        <dbReference type="Pfam" id="PF06742"/>
    </source>
</evidence>
<accession>A0ABT8YIB6</accession>
<evidence type="ECO:0000313" key="2">
    <source>
        <dbReference type="EMBL" id="MDO6963010.1"/>
    </source>
</evidence>
<dbReference type="RefSeq" id="WP_304374921.1">
    <property type="nucleotide sequence ID" value="NZ_JAUOZU010000002.1"/>
</dbReference>
<dbReference type="InterPro" id="IPR012038">
    <property type="entry name" value="UCP009471"/>
</dbReference>
<feature type="domain" description="DUF1214" evidence="1">
    <location>
        <begin position="73"/>
        <end position="171"/>
    </location>
</feature>
<gene>
    <name evidence="2" type="ORF">Q4481_03515</name>
</gene>
<evidence type="ECO:0000313" key="3">
    <source>
        <dbReference type="Proteomes" id="UP001174932"/>
    </source>
</evidence>
<comment type="caution">
    <text evidence="2">The sequence shown here is derived from an EMBL/GenBank/DDBJ whole genome shotgun (WGS) entry which is preliminary data.</text>
</comment>
<dbReference type="InterPro" id="IPR010621">
    <property type="entry name" value="DUF1214"/>
</dbReference>
<sequence length="193" mass="20526">MFRLPFLVALALLTTFGLGVGSAVMMLNASSGFGAIRLGAWQAFPDAQLASADPYARSHRARAGRLLLGSAEGLQFQASVDDDGRSLNPACLYEIRGETPPARFWTLFAANRELDPIVVDEALPSALNSRTVLRNADGSFVIHVSAKAQPGNWLTIPAVGSFKLVLTLLDTPAAGSSRILEITMPKLARVSCS</sequence>
<name>A0ABT8YIB6_9HYPH</name>
<dbReference type="Gene3D" id="2.60.120.1600">
    <property type="match status" value="1"/>
</dbReference>
<keyword evidence="3" id="KW-1185">Reference proteome</keyword>
<dbReference type="PIRSF" id="PIRSF009471">
    <property type="entry name" value="UCP009471"/>
    <property type="match status" value="1"/>
</dbReference>